<sequence length="303" mass="31715">MNKPLVGAVFTAVLVGTAAVPAAAVSDQAPAPDKRGAQAAPAAGPRAEGARAKAVTFAGTVALSNCSGSVVRVPNSQPTDPALVMSNGHCLETGFPAPGQVIVDRPSSRSFTLLNASGGNAGTVRASKIAYGTMTDTDLSLYELTSTYRDIESRFGIKALDLDAAHPQAGRAITVASGYWKRMYKCNIDGFVYRLKEGRWTWKDSVRYTSACQTIGGTSGSPVIDDATGKVVAVNNTGNEDGQRCTDNNPCEVDENGRVTVRRGINYGQQTYTVVPCVGTGNKIDLSRPGCTLPKPAAAAERR</sequence>
<reference evidence="3" key="1">
    <citation type="journal article" date="2014" name="Int. J. Syst. Evol. Microbiol.">
        <title>Complete genome sequence of Corynebacterium casei LMG S-19264T (=DSM 44701T), isolated from a smear-ripened cheese.</title>
        <authorList>
            <consortium name="US DOE Joint Genome Institute (JGI-PGF)"/>
            <person name="Walter F."/>
            <person name="Albersmeier A."/>
            <person name="Kalinowski J."/>
            <person name="Ruckert C."/>
        </authorList>
    </citation>
    <scope>NUCLEOTIDE SEQUENCE</scope>
    <source>
        <strain evidence="3">JCM 4784</strain>
    </source>
</reference>
<proteinExistence type="predicted"/>
<feature type="chain" id="PRO_5038690498" evidence="2">
    <location>
        <begin position="23"/>
        <end position="303"/>
    </location>
</feature>
<dbReference type="RefSeq" id="WP_190138003.1">
    <property type="nucleotide sequence ID" value="NZ_BNBT01000081.1"/>
</dbReference>
<comment type="caution">
    <text evidence="3">The sequence shown here is derived from an EMBL/GenBank/DDBJ whole genome shotgun (WGS) entry which is preliminary data.</text>
</comment>
<dbReference type="Gene3D" id="2.40.10.10">
    <property type="entry name" value="Trypsin-like serine proteases"/>
    <property type="match status" value="1"/>
</dbReference>
<dbReference type="Proteomes" id="UP000608024">
    <property type="component" value="Unassembled WGS sequence"/>
</dbReference>
<evidence type="ECO:0000313" key="3">
    <source>
        <dbReference type="EMBL" id="GHE73522.1"/>
    </source>
</evidence>
<keyword evidence="3" id="KW-0645">Protease</keyword>
<gene>
    <name evidence="3" type="ORF">GCM10018785_47040</name>
</gene>
<dbReference type="Pfam" id="PF13365">
    <property type="entry name" value="Trypsin_2"/>
    <property type="match status" value="1"/>
</dbReference>
<evidence type="ECO:0000256" key="1">
    <source>
        <dbReference type="SAM" id="MobiDB-lite"/>
    </source>
</evidence>
<keyword evidence="2" id="KW-0732">Signal</keyword>
<feature type="signal peptide" evidence="2">
    <location>
        <begin position="1"/>
        <end position="22"/>
    </location>
</feature>
<protein>
    <submittedName>
        <fullName evidence="3">Serine protease</fullName>
    </submittedName>
</protein>
<dbReference type="GO" id="GO:0006508">
    <property type="term" value="P:proteolysis"/>
    <property type="evidence" value="ECO:0007669"/>
    <property type="project" value="UniProtKB-KW"/>
</dbReference>
<evidence type="ECO:0000256" key="2">
    <source>
        <dbReference type="SAM" id="SignalP"/>
    </source>
</evidence>
<organism evidence="3 4">
    <name type="scientific">Streptomyces longispororuber</name>
    <dbReference type="NCBI Taxonomy" id="68230"/>
    <lineage>
        <taxon>Bacteria</taxon>
        <taxon>Bacillati</taxon>
        <taxon>Actinomycetota</taxon>
        <taxon>Actinomycetes</taxon>
        <taxon>Kitasatosporales</taxon>
        <taxon>Streptomycetaceae</taxon>
        <taxon>Streptomyces</taxon>
    </lineage>
</organism>
<dbReference type="SUPFAM" id="SSF50494">
    <property type="entry name" value="Trypsin-like serine proteases"/>
    <property type="match status" value="1"/>
</dbReference>
<name>A0A919DSQ8_9ACTN</name>
<dbReference type="EMBL" id="BNBT01000081">
    <property type="protein sequence ID" value="GHE73522.1"/>
    <property type="molecule type" value="Genomic_DNA"/>
</dbReference>
<dbReference type="GO" id="GO:0008233">
    <property type="term" value="F:peptidase activity"/>
    <property type="evidence" value="ECO:0007669"/>
    <property type="project" value="UniProtKB-KW"/>
</dbReference>
<reference evidence="3" key="2">
    <citation type="submission" date="2020-09" db="EMBL/GenBank/DDBJ databases">
        <authorList>
            <person name="Sun Q."/>
            <person name="Ohkuma M."/>
        </authorList>
    </citation>
    <scope>NUCLEOTIDE SEQUENCE</scope>
    <source>
        <strain evidence="3">JCM 4784</strain>
    </source>
</reference>
<evidence type="ECO:0000313" key="4">
    <source>
        <dbReference type="Proteomes" id="UP000608024"/>
    </source>
</evidence>
<dbReference type="AlphaFoldDB" id="A0A919DSQ8"/>
<keyword evidence="4" id="KW-1185">Reference proteome</keyword>
<feature type="region of interest" description="Disordered" evidence="1">
    <location>
        <begin position="25"/>
        <end position="45"/>
    </location>
</feature>
<keyword evidence="3" id="KW-0378">Hydrolase</keyword>
<dbReference type="InterPro" id="IPR043504">
    <property type="entry name" value="Peptidase_S1_PA_chymotrypsin"/>
</dbReference>
<accession>A0A919DSQ8</accession>
<dbReference type="InterPro" id="IPR009003">
    <property type="entry name" value="Peptidase_S1_PA"/>
</dbReference>